<dbReference type="RefSeq" id="WP_307191332.1">
    <property type="nucleotide sequence ID" value="NZ_JAUSUN010000004.1"/>
</dbReference>
<protein>
    <submittedName>
        <fullName evidence="1">Uncharacterized protein</fullName>
    </submittedName>
</protein>
<name>A0ABU0FS51_9BACI</name>
<sequence length="123" mass="13903">MNLEVLTAKINKYVGEMELATARVYIEENVEILNEHKNMLNKNARELLDFLLELQADGGQPLTRKEMAIINAINTYANKFDVRGIKMLVKDNPNLLLRPDALAYLNSDAKTILQGMGAISREQ</sequence>
<reference evidence="1 2" key="1">
    <citation type="submission" date="2023-07" db="EMBL/GenBank/DDBJ databases">
        <title>Genomic Encyclopedia of Type Strains, Phase IV (KMG-IV): sequencing the most valuable type-strain genomes for metagenomic binning, comparative biology and taxonomic classification.</title>
        <authorList>
            <person name="Goeker M."/>
        </authorList>
    </citation>
    <scope>NUCLEOTIDE SEQUENCE [LARGE SCALE GENOMIC DNA]</scope>
    <source>
        <strain evidence="1 2">DSM 19598</strain>
    </source>
</reference>
<organism evidence="1 2">
    <name type="scientific">Mesobacillus stamsii</name>
    <dbReference type="NCBI Taxonomy" id="225347"/>
    <lineage>
        <taxon>Bacteria</taxon>
        <taxon>Bacillati</taxon>
        <taxon>Bacillota</taxon>
        <taxon>Bacilli</taxon>
        <taxon>Bacillales</taxon>
        <taxon>Bacillaceae</taxon>
        <taxon>Mesobacillus</taxon>
    </lineage>
</organism>
<accession>A0ABU0FS51</accession>
<evidence type="ECO:0000313" key="1">
    <source>
        <dbReference type="EMBL" id="MDQ0412743.1"/>
    </source>
</evidence>
<dbReference type="Proteomes" id="UP001242313">
    <property type="component" value="Unassembled WGS sequence"/>
</dbReference>
<evidence type="ECO:0000313" key="2">
    <source>
        <dbReference type="Proteomes" id="UP001242313"/>
    </source>
</evidence>
<keyword evidence="2" id="KW-1185">Reference proteome</keyword>
<gene>
    <name evidence="1" type="ORF">J2S25_000923</name>
</gene>
<proteinExistence type="predicted"/>
<dbReference type="EMBL" id="JAUSUN010000004">
    <property type="protein sequence ID" value="MDQ0412743.1"/>
    <property type="molecule type" value="Genomic_DNA"/>
</dbReference>
<comment type="caution">
    <text evidence="1">The sequence shown here is derived from an EMBL/GenBank/DDBJ whole genome shotgun (WGS) entry which is preliminary data.</text>
</comment>